<reference evidence="3" key="1">
    <citation type="journal article" date="2019" name="Nat. Commun.">
        <title>Genome-wide association mapping of date palm fruit traits.</title>
        <authorList>
            <person name="Hazzouri K.M."/>
            <person name="Gros-Balthazard M."/>
            <person name="Flowers J.M."/>
            <person name="Copetti D."/>
            <person name="Lemansour A."/>
            <person name="Lebrun M."/>
            <person name="Masmoudi K."/>
            <person name="Ferrand S."/>
            <person name="Dhar M.I."/>
            <person name="Fresquez Z.A."/>
            <person name="Rosas U."/>
            <person name="Zhang J."/>
            <person name="Talag J."/>
            <person name="Lee S."/>
            <person name="Kudrna D."/>
            <person name="Powell R.F."/>
            <person name="Leitch I.J."/>
            <person name="Krueger R.R."/>
            <person name="Wing R.A."/>
            <person name="Amiri K.M.A."/>
            <person name="Purugganan M.D."/>
        </authorList>
    </citation>
    <scope>NUCLEOTIDE SEQUENCE [LARGE SCALE GENOMIC DNA]</scope>
    <source>
        <strain evidence="3">cv. Khalas</strain>
    </source>
</reference>
<dbReference type="CDD" id="cd23659">
    <property type="entry name" value="USP_At3g01520-like"/>
    <property type="match status" value="1"/>
</dbReference>
<protein>
    <submittedName>
        <fullName evidence="4">Universal stress protein PHOS32-like isoform X2</fullName>
    </submittedName>
</protein>
<organism evidence="3 4">
    <name type="scientific">Phoenix dactylifera</name>
    <name type="common">Date palm</name>
    <dbReference type="NCBI Taxonomy" id="42345"/>
    <lineage>
        <taxon>Eukaryota</taxon>
        <taxon>Viridiplantae</taxon>
        <taxon>Streptophyta</taxon>
        <taxon>Embryophyta</taxon>
        <taxon>Tracheophyta</taxon>
        <taxon>Spermatophyta</taxon>
        <taxon>Magnoliopsida</taxon>
        <taxon>Liliopsida</taxon>
        <taxon>Arecaceae</taxon>
        <taxon>Coryphoideae</taxon>
        <taxon>Phoeniceae</taxon>
        <taxon>Phoenix</taxon>
    </lineage>
</organism>
<dbReference type="KEGG" id="pda:103723977"/>
<dbReference type="RefSeq" id="XP_008813303.1">
    <property type="nucleotide sequence ID" value="XM_008815081.4"/>
</dbReference>
<dbReference type="Gene3D" id="3.40.50.620">
    <property type="entry name" value="HUPs"/>
    <property type="match status" value="1"/>
</dbReference>
<sequence length="270" mass="28645">MIPQQTLPESDRQAKATPVAAAAGATAAAQTIQPSSPRFFFSSAAAASPSAGSHRRIAIAVDLSDESAYAVKWAVQNYLRPGDAVILLHVRPTSVLYGADWGSIDLSVSANAAAAEEVDSEESQRKLEDDFDAFTTTKAQDLAQPLVEAQIPFKIHIVKDHDMKERLCLEVERLGLSAVIMGSRGFGASRRTSKGRLGSVSDYCVHHCVCPVVVVRYPDEGSGAGAGAGCIADGGEAVAAKGILEKEAELHPVPEEEQEYHDASDEQKDS</sequence>
<dbReference type="SUPFAM" id="SSF52402">
    <property type="entry name" value="Adenine nucleotide alpha hydrolases-like"/>
    <property type="match status" value="1"/>
</dbReference>
<dbReference type="InterPro" id="IPR006016">
    <property type="entry name" value="UspA"/>
</dbReference>
<reference evidence="4" key="2">
    <citation type="submission" date="2025-08" db="UniProtKB">
        <authorList>
            <consortium name="RefSeq"/>
        </authorList>
    </citation>
    <scope>IDENTIFICATION</scope>
    <source>
        <tissue evidence="4">Young leaves</tissue>
    </source>
</reference>
<dbReference type="GeneID" id="103723977"/>
<name>A0A8B7D4Y7_PHODC</name>
<dbReference type="Proteomes" id="UP000228380">
    <property type="component" value="Chromosome 11"/>
</dbReference>
<dbReference type="PANTHER" id="PTHR31966">
    <property type="entry name" value="OS01G0783500 PROTEIN"/>
    <property type="match status" value="1"/>
</dbReference>
<accession>A0A8B7D4Y7</accession>
<dbReference type="Pfam" id="PF00582">
    <property type="entry name" value="Usp"/>
    <property type="match status" value="1"/>
</dbReference>
<proteinExistence type="predicted"/>
<evidence type="ECO:0000256" key="1">
    <source>
        <dbReference type="SAM" id="MobiDB-lite"/>
    </source>
</evidence>
<dbReference type="PANTHER" id="PTHR31966:SF3">
    <property type="entry name" value="OS05G0501700 PROTEIN"/>
    <property type="match status" value="1"/>
</dbReference>
<keyword evidence="3" id="KW-1185">Reference proteome</keyword>
<feature type="domain" description="UspA" evidence="2">
    <location>
        <begin position="55"/>
        <end position="216"/>
    </location>
</feature>
<gene>
    <name evidence="4" type="primary">LOC103723977</name>
</gene>
<evidence type="ECO:0000259" key="2">
    <source>
        <dbReference type="Pfam" id="PF00582"/>
    </source>
</evidence>
<dbReference type="InterPro" id="IPR044162">
    <property type="entry name" value="PHOS32/34"/>
</dbReference>
<evidence type="ECO:0000313" key="3">
    <source>
        <dbReference type="Proteomes" id="UP000228380"/>
    </source>
</evidence>
<dbReference type="PRINTS" id="PR01438">
    <property type="entry name" value="UNVRSLSTRESS"/>
</dbReference>
<dbReference type="InterPro" id="IPR014729">
    <property type="entry name" value="Rossmann-like_a/b/a_fold"/>
</dbReference>
<dbReference type="AlphaFoldDB" id="A0A8B7D4Y7"/>
<feature type="region of interest" description="Disordered" evidence="1">
    <location>
        <begin position="247"/>
        <end position="270"/>
    </location>
</feature>
<dbReference type="InterPro" id="IPR006015">
    <property type="entry name" value="Universal_stress_UspA"/>
</dbReference>
<dbReference type="OrthoDB" id="843225at2759"/>
<evidence type="ECO:0000313" key="4">
    <source>
        <dbReference type="RefSeq" id="XP_008813303.1"/>
    </source>
</evidence>